<dbReference type="InterPro" id="IPR029065">
    <property type="entry name" value="Enolase_C-like"/>
</dbReference>
<keyword evidence="3" id="KW-0460">Magnesium</keyword>
<dbReference type="RefSeq" id="WP_281882666.1">
    <property type="nucleotide sequence ID" value="NZ_BSDP01000001.1"/>
</dbReference>
<dbReference type="InterPro" id="IPR013341">
    <property type="entry name" value="Mandelate_racemase_N_dom"/>
</dbReference>
<dbReference type="PANTHER" id="PTHR13794">
    <property type="entry name" value="ENOLASE SUPERFAMILY, MANDELATE RACEMASE"/>
    <property type="match status" value="1"/>
</dbReference>
<comment type="cofactor">
    <cofactor evidence="1">
        <name>Mg(2+)</name>
        <dbReference type="ChEBI" id="CHEBI:18420"/>
    </cofactor>
</comment>
<proteinExistence type="predicted"/>
<dbReference type="InterPro" id="IPR046945">
    <property type="entry name" value="RHMD-like"/>
</dbReference>
<dbReference type="PANTHER" id="PTHR13794:SF58">
    <property type="entry name" value="MITOCHONDRIAL ENOLASE SUPERFAMILY MEMBER 1"/>
    <property type="match status" value="1"/>
</dbReference>
<dbReference type="GO" id="GO:0016836">
    <property type="term" value="F:hydro-lyase activity"/>
    <property type="evidence" value="ECO:0007669"/>
    <property type="project" value="TreeGrafter"/>
</dbReference>
<dbReference type="Pfam" id="PF13378">
    <property type="entry name" value="MR_MLE_C"/>
    <property type="match status" value="1"/>
</dbReference>
<keyword evidence="7" id="KW-1185">Reference proteome</keyword>
<evidence type="ECO:0000256" key="3">
    <source>
        <dbReference type="ARBA" id="ARBA00022842"/>
    </source>
</evidence>
<organism evidence="6 7">
    <name type="scientific">Agromyces rhizosphaerae</name>
    <dbReference type="NCBI Taxonomy" id="88374"/>
    <lineage>
        <taxon>Bacteria</taxon>
        <taxon>Bacillati</taxon>
        <taxon>Actinomycetota</taxon>
        <taxon>Actinomycetes</taxon>
        <taxon>Micrococcales</taxon>
        <taxon>Microbacteriaceae</taxon>
        <taxon>Agromyces</taxon>
    </lineage>
</organism>
<dbReference type="InterPro" id="IPR029017">
    <property type="entry name" value="Enolase-like_N"/>
</dbReference>
<comment type="caution">
    <text evidence="6">The sequence shown here is derived from an EMBL/GenBank/DDBJ whole genome shotgun (WGS) entry which is preliminary data.</text>
</comment>
<dbReference type="SUPFAM" id="SSF51604">
    <property type="entry name" value="Enolase C-terminal domain-like"/>
    <property type="match status" value="1"/>
</dbReference>
<dbReference type="SMART" id="SM00922">
    <property type="entry name" value="MR_MLE"/>
    <property type="match status" value="1"/>
</dbReference>
<dbReference type="InterPro" id="IPR036849">
    <property type="entry name" value="Enolase-like_C_sf"/>
</dbReference>
<keyword evidence="2" id="KW-0479">Metal-binding</keyword>
<feature type="compositionally biased region" description="Polar residues" evidence="4">
    <location>
        <begin position="1"/>
        <end position="12"/>
    </location>
</feature>
<evidence type="ECO:0000256" key="1">
    <source>
        <dbReference type="ARBA" id="ARBA00001946"/>
    </source>
</evidence>
<accession>A0A9W6CWK6</accession>
<dbReference type="SUPFAM" id="SSF54826">
    <property type="entry name" value="Enolase N-terminal domain-like"/>
    <property type="match status" value="1"/>
</dbReference>
<dbReference type="GO" id="GO:0000287">
    <property type="term" value="F:magnesium ion binding"/>
    <property type="evidence" value="ECO:0007669"/>
    <property type="project" value="TreeGrafter"/>
</dbReference>
<evidence type="ECO:0000259" key="5">
    <source>
        <dbReference type="SMART" id="SM00922"/>
    </source>
</evidence>
<dbReference type="AlphaFoldDB" id="A0A9W6CWK6"/>
<evidence type="ECO:0000256" key="4">
    <source>
        <dbReference type="SAM" id="MobiDB-lite"/>
    </source>
</evidence>
<dbReference type="EMBL" id="BSDP01000001">
    <property type="protein sequence ID" value="GLI26649.1"/>
    <property type="molecule type" value="Genomic_DNA"/>
</dbReference>
<name>A0A9W6CWK6_9MICO</name>
<protein>
    <submittedName>
        <fullName evidence="6">D-galactarolactone cycloisomerase</fullName>
    </submittedName>
</protein>
<dbReference type="InterPro" id="IPR013342">
    <property type="entry name" value="Mandelate_racemase_C"/>
</dbReference>
<reference evidence="6" key="1">
    <citation type="submission" date="2022-12" db="EMBL/GenBank/DDBJ databases">
        <title>Reference genome sequencing for broad-spectrum identification of bacterial and archaeal isolates by mass spectrometry.</title>
        <authorList>
            <person name="Sekiguchi Y."/>
            <person name="Tourlousse D.M."/>
        </authorList>
    </citation>
    <scope>NUCLEOTIDE SEQUENCE</scope>
    <source>
        <strain evidence="6">14</strain>
    </source>
</reference>
<dbReference type="Proteomes" id="UP001144396">
    <property type="component" value="Unassembled WGS sequence"/>
</dbReference>
<evidence type="ECO:0000313" key="7">
    <source>
        <dbReference type="Proteomes" id="UP001144396"/>
    </source>
</evidence>
<evidence type="ECO:0000256" key="2">
    <source>
        <dbReference type="ARBA" id="ARBA00022723"/>
    </source>
</evidence>
<evidence type="ECO:0000313" key="6">
    <source>
        <dbReference type="EMBL" id="GLI26649.1"/>
    </source>
</evidence>
<dbReference type="SFLD" id="SFLDG00179">
    <property type="entry name" value="mandelate_racemase"/>
    <property type="match status" value="1"/>
</dbReference>
<feature type="domain" description="Mandelate racemase/muconate lactonizing enzyme C-terminal" evidence="5">
    <location>
        <begin position="171"/>
        <end position="272"/>
    </location>
</feature>
<dbReference type="Gene3D" id="3.30.390.10">
    <property type="entry name" value="Enolase-like, N-terminal domain"/>
    <property type="match status" value="1"/>
</dbReference>
<dbReference type="Pfam" id="PF02746">
    <property type="entry name" value="MR_MLE_N"/>
    <property type="match status" value="1"/>
</dbReference>
<feature type="region of interest" description="Disordered" evidence="4">
    <location>
        <begin position="1"/>
        <end position="23"/>
    </location>
</feature>
<dbReference type="Gene3D" id="3.20.20.120">
    <property type="entry name" value="Enolase-like C-terminal domain"/>
    <property type="match status" value="1"/>
</dbReference>
<dbReference type="CDD" id="cd03316">
    <property type="entry name" value="MR_like"/>
    <property type="match status" value="1"/>
</dbReference>
<dbReference type="GO" id="GO:0016052">
    <property type="term" value="P:carbohydrate catabolic process"/>
    <property type="evidence" value="ECO:0007669"/>
    <property type="project" value="TreeGrafter"/>
</dbReference>
<dbReference type="SFLD" id="SFLDS00001">
    <property type="entry name" value="Enolase"/>
    <property type="match status" value="1"/>
</dbReference>
<sequence length="407" mass="42377">MTTSPPAGTTQEGTRRDGRAGPATSLTVTEVRAVLLSHRYPQGEELTWVGGTIRSWDAALVEVVLSDGTRGVGEAGAGIMAATAVPGLVDAFRPYIVGAAFESPLEVADHLRAYTAFWSRGGIASGVAGAIEIAACDAVAKRAGVPVHELLGGAARDRIRAYASGGLGTTFEQVADWAATQVAAGFEIVKFRAMSDPDTTLRLLDHVTATLPDGTRFVIDAVQACASTPWSAEDAIRVGTRAAELGALWYEEPMQADDVAGFARVRAAVDVPVSGVESNGTVREFAELIGAGGVDLAQPDATFVGGFRAFSRVARLAHGAGVDCVPHVWGSGVTFAANLHAALAEPTVELFEYCTLPNPLRDALLIEPTDFVDGTIGAPSAPGLGVQLTEEIERRFAFQAGGGHVIR</sequence>
<gene>
    <name evidence="6" type="primary">gci</name>
    <name evidence="6" type="ORF">ARHIZOSPH14_08910</name>
</gene>